<evidence type="ECO:0000256" key="4">
    <source>
        <dbReference type="ARBA" id="ARBA00022912"/>
    </source>
</evidence>
<sequence length="157" mass="17798">MKKKLLFICLGNICRSPAAEGIMKHIVKEHGMEEGFLIDSAGIGSWHVGQLPDSRMRRHGASHGYKFDSHARQFSKKDFSLFDIIIVMDKDNLRAVTSMAENSEEKGKVRCMADFLVSHKAYTYIPDPYYGNDKDFELVIELLEDACNGLLDVIIKQ</sequence>
<keyword evidence="7" id="KW-1185">Reference proteome</keyword>
<dbReference type="SMART" id="SM00226">
    <property type="entry name" value="LMWPc"/>
    <property type="match status" value="1"/>
</dbReference>
<dbReference type="EC" id="3.1.3.48" evidence="2"/>
<dbReference type="PRINTS" id="PR00719">
    <property type="entry name" value="LMWPTPASE"/>
</dbReference>
<protein>
    <recommendedName>
        <fullName evidence="2">protein-tyrosine-phosphatase</fullName>
        <ecNumber evidence="2">3.1.3.48</ecNumber>
    </recommendedName>
</protein>
<feature type="domain" description="Phosphotyrosine protein phosphatase I" evidence="5">
    <location>
        <begin position="3"/>
        <end position="153"/>
    </location>
</feature>
<gene>
    <name evidence="6" type="ORF">HPS56_08650</name>
</gene>
<dbReference type="InterPro" id="IPR050438">
    <property type="entry name" value="LMW_PTPase"/>
</dbReference>
<evidence type="ECO:0000313" key="7">
    <source>
        <dbReference type="Proteomes" id="UP000714420"/>
    </source>
</evidence>
<organism evidence="6 7">
    <name type="scientific">Xylanibacter muris</name>
    <dbReference type="NCBI Taxonomy" id="2736290"/>
    <lineage>
        <taxon>Bacteria</taxon>
        <taxon>Pseudomonadati</taxon>
        <taxon>Bacteroidota</taxon>
        <taxon>Bacteroidia</taxon>
        <taxon>Bacteroidales</taxon>
        <taxon>Prevotellaceae</taxon>
        <taxon>Xylanibacter</taxon>
    </lineage>
</organism>
<comment type="caution">
    <text evidence="6">The sequence shown here is derived from an EMBL/GenBank/DDBJ whole genome shotgun (WGS) entry which is preliminary data.</text>
</comment>
<dbReference type="PANTHER" id="PTHR11717">
    <property type="entry name" value="LOW MOLECULAR WEIGHT PROTEIN TYROSINE PHOSPHATASE"/>
    <property type="match status" value="1"/>
</dbReference>
<dbReference type="SUPFAM" id="SSF52788">
    <property type="entry name" value="Phosphotyrosine protein phosphatases I"/>
    <property type="match status" value="1"/>
</dbReference>
<evidence type="ECO:0000313" key="6">
    <source>
        <dbReference type="EMBL" id="NPD92409.1"/>
    </source>
</evidence>
<keyword evidence="3" id="KW-0378">Hydrolase</keyword>
<proteinExistence type="inferred from homology"/>
<evidence type="ECO:0000256" key="2">
    <source>
        <dbReference type="ARBA" id="ARBA00013064"/>
    </source>
</evidence>
<name>A0ABX2AN23_9BACT</name>
<dbReference type="PANTHER" id="PTHR11717:SF7">
    <property type="entry name" value="LOW MOLECULAR WEIGHT PHOSPHOTYROSINE PROTEIN PHOSPHATASE"/>
    <property type="match status" value="1"/>
</dbReference>
<evidence type="ECO:0000256" key="1">
    <source>
        <dbReference type="ARBA" id="ARBA00011063"/>
    </source>
</evidence>
<dbReference type="Gene3D" id="3.40.50.2300">
    <property type="match status" value="1"/>
</dbReference>
<dbReference type="InterPro" id="IPR017867">
    <property type="entry name" value="Tyr_phospatase_low_mol_wt"/>
</dbReference>
<evidence type="ECO:0000256" key="3">
    <source>
        <dbReference type="ARBA" id="ARBA00022801"/>
    </source>
</evidence>
<reference evidence="6 7" key="1">
    <citation type="submission" date="2020-05" db="EMBL/GenBank/DDBJ databases">
        <title>Distinct polysaccharide utilization as determinants for interspecies competition between intestinal Prevotella spp.</title>
        <authorList>
            <person name="Galvez E.J.C."/>
            <person name="Iljazovic A."/>
            <person name="Strowig T."/>
        </authorList>
    </citation>
    <scope>NUCLEOTIDE SEQUENCE [LARGE SCALE GENOMIC DNA]</scope>
    <source>
        <strain evidence="6 7">PMUR</strain>
    </source>
</reference>
<dbReference type="Pfam" id="PF01451">
    <property type="entry name" value="LMWPc"/>
    <property type="match status" value="1"/>
</dbReference>
<dbReference type="InterPro" id="IPR036196">
    <property type="entry name" value="Ptyr_pPase_sf"/>
</dbReference>
<dbReference type="CDD" id="cd16343">
    <property type="entry name" value="LMWPTP"/>
    <property type="match status" value="1"/>
</dbReference>
<dbReference type="EMBL" id="JABKKF010000007">
    <property type="protein sequence ID" value="NPD92409.1"/>
    <property type="molecule type" value="Genomic_DNA"/>
</dbReference>
<keyword evidence="4" id="KW-0904">Protein phosphatase</keyword>
<evidence type="ECO:0000259" key="5">
    <source>
        <dbReference type="SMART" id="SM00226"/>
    </source>
</evidence>
<accession>A0ABX2AN23</accession>
<dbReference type="Proteomes" id="UP000714420">
    <property type="component" value="Unassembled WGS sequence"/>
</dbReference>
<comment type="similarity">
    <text evidence="1">Belongs to the low molecular weight phosphotyrosine protein phosphatase family.</text>
</comment>
<dbReference type="RefSeq" id="WP_172275741.1">
    <property type="nucleotide sequence ID" value="NZ_CASGMU010000006.1"/>
</dbReference>
<dbReference type="InterPro" id="IPR023485">
    <property type="entry name" value="Ptyr_pPase"/>
</dbReference>